<dbReference type="VEuPathDB" id="FungiDB:YALI0_D18766g"/>
<dbReference type="EMBL" id="CP017556">
    <property type="protein sequence ID" value="AOW04279.1"/>
    <property type="molecule type" value="Genomic_DNA"/>
</dbReference>
<dbReference type="GeneID" id="2911137"/>
<dbReference type="VEuPathDB" id="FungiDB:YALI1_D23688g"/>
<accession>A0A1D8NF68</accession>
<gene>
    <name evidence="3" type="ORF">YALI1_D23688g</name>
</gene>
<organism evidence="3 4">
    <name type="scientific">Yarrowia lipolytica</name>
    <name type="common">Candida lipolytica</name>
    <dbReference type="NCBI Taxonomy" id="4952"/>
    <lineage>
        <taxon>Eukaryota</taxon>
        <taxon>Fungi</taxon>
        <taxon>Dikarya</taxon>
        <taxon>Ascomycota</taxon>
        <taxon>Saccharomycotina</taxon>
        <taxon>Dipodascomycetes</taxon>
        <taxon>Dipodascales</taxon>
        <taxon>Dipodascales incertae sedis</taxon>
        <taxon>Yarrowia</taxon>
    </lineage>
</organism>
<evidence type="ECO:0000313" key="4">
    <source>
        <dbReference type="Proteomes" id="UP000182444"/>
    </source>
</evidence>
<sequence>MHLIFNTVFSVSATPTLLSKMLRAQYKVCTGRQTRLLHSAYVLRKKSDYEDTFIGEFEPPSTKARGSFKDPFAAFKKATKEQGDDPLTFSKFSFNDDNLDSSDIGFDDFSSGFNKTNRFKFDAMEDETKAFDALGQDDHNNATFDWSGGFDQWGKSDMFPEEPKNRYVMPQNLDMSPLRGNSDQISTHVIPPSEFGGALGSSAPFEKIFAKVMGEEAATETATGAGTPPMSHESEYESRETANLDAIRQASGVELSSINSPYVNLFNSGVPDMFVEICAEPDMDVRHDRIDSLDLKECTEVEIAMMEQLKKLIRLDSDYDILEFMNKQLDEIEDIGQSRKNLPSELPPVAAGFPLLLNESLQLLVEKFESPADSVALFDAVKTRSGNLYFATVSTDVYFTMIRIVWEFYRDLSTLSVLASDIALMNIKSRALIKAMEDIERDCYKTLESRKRRVPEYEESITARVHAETLRRFSLIINYLRRGLRMKDNRQRAFRLRGEVCTY</sequence>
<evidence type="ECO:0000256" key="1">
    <source>
        <dbReference type="SAM" id="MobiDB-lite"/>
    </source>
</evidence>
<proteinExistence type="predicted"/>
<reference evidence="3 4" key="1">
    <citation type="journal article" date="2016" name="PLoS ONE">
        <title>Sequence Assembly of Yarrowia lipolytica Strain W29/CLIB89 Shows Transposable Element Diversity.</title>
        <authorList>
            <person name="Magnan C."/>
            <person name="Yu J."/>
            <person name="Chang I."/>
            <person name="Jahn E."/>
            <person name="Kanomata Y."/>
            <person name="Wu J."/>
            <person name="Zeller M."/>
            <person name="Oakes M."/>
            <person name="Baldi P."/>
            <person name="Sandmeyer S."/>
        </authorList>
    </citation>
    <scope>NUCLEOTIDE SEQUENCE [LARGE SCALE GENOMIC DNA]</scope>
    <source>
        <strain evidence="4">CLIB89(W29)</strain>
    </source>
</reference>
<dbReference type="Proteomes" id="UP000182444">
    <property type="component" value="Chromosome 1D"/>
</dbReference>
<evidence type="ECO:0000313" key="3">
    <source>
        <dbReference type="EMBL" id="AOW04279.1"/>
    </source>
</evidence>
<dbReference type="KEGG" id="yli:2911137"/>
<dbReference type="InterPro" id="IPR043837">
    <property type="entry name" value="Mtf2-like_C"/>
</dbReference>
<dbReference type="RefSeq" id="XP_503001.3">
    <property type="nucleotide sequence ID" value="XM_503001.3"/>
</dbReference>
<dbReference type="Pfam" id="PF19189">
    <property type="entry name" value="Mtf2"/>
    <property type="match status" value="1"/>
</dbReference>
<feature type="domain" description="Mtf2-like C-terminal" evidence="2">
    <location>
        <begin position="304"/>
        <end position="425"/>
    </location>
</feature>
<dbReference type="AlphaFoldDB" id="A0A1D8NF68"/>
<name>A0A1D8NF68_YARLL</name>
<evidence type="ECO:0000259" key="2">
    <source>
        <dbReference type="Pfam" id="PF19189"/>
    </source>
</evidence>
<dbReference type="GO" id="GO:0005739">
    <property type="term" value="C:mitochondrion"/>
    <property type="evidence" value="ECO:0007669"/>
    <property type="project" value="InterPro"/>
</dbReference>
<feature type="region of interest" description="Disordered" evidence="1">
    <location>
        <begin position="219"/>
        <end position="240"/>
    </location>
</feature>
<protein>
    <recommendedName>
        <fullName evidence="2">Mtf2-like C-terminal domain-containing protein</fullName>
    </recommendedName>
</protein>